<dbReference type="SUPFAM" id="SSF53822">
    <property type="entry name" value="Periplasmic binding protein-like I"/>
    <property type="match status" value="1"/>
</dbReference>
<keyword evidence="2" id="KW-0238">DNA-binding</keyword>
<sequence length="344" mass="38635">MKFEAVTIKDIAKALGLSTSTVSRALRDSYEISEETKQLVLNYAKEINYRPNPIALSLKEKKSRTIGVVVSEIANSFFSQIINGIESIAHNKGYNVIITQSLESYEREVANMQFLSSRSIDGCLVSVSVETNNYDHILDLHKRGFNIVSFDRIIDPIETHKVKVDNFKGAYDATEHLIKNGYKNIAILVSGASLSITKERLAGYQKALEDYKIAFNDKYLKVCSHAGMTYEEVEQAMNELMTMKPKPDAVFSASDKLTTSLVKYCKIKKINIPETIGVIGFSNVDFMELLTPALSVVRQPAFEMGRTATELLLNMIESKRPVTDFENIILHTQLIVRDSSVKKK</sequence>
<dbReference type="Pfam" id="PF00356">
    <property type="entry name" value="LacI"/>
    <property type="match status" value="1"/>
</dbReference>
<evidence type="ECO:0000313" key="5">
    <source>
        <dbReference type="EMBL" id="OIR00115.1"/>
    </source>
</evidence>
<dbReference type="Pfam" id="PF13377">
    <property type="entry name" value="Peripla_BP_3"/>
    <property type="match status" value="1"/>
</dbReference>
<evidence type="ECO:0000259" key="4">
    <source>
        <dbReference type="PROSITE" id="PS50932"/>
    </source>
</evidence>
<dbReference type="EMBL" id="MLJW01000098">
    <property type="protein sequence ID" value="OIR00115.1"/>
    <property type="molecule type" value="Genomic_DNA"/>
</dbReference>
<keyword evidence="3" id="KW-0804">Transcription</keyword>
<dbReference type="Gene3D" id="3.40.50.2300">
    <property type="match status" value="2"/>
</dbReference>
<reference evidence="5" key="1">
    <citation type="submission" date="2016-10" db="EMBL/GenBank/DDBJ databases">
        <title>Sequence of Gallionella enrichment culture.</title>
        <authorList>
            <person name="Poehlein A."/>
            <person name="Muehling M."/>
            <person name="Daniel R."/>
        </authorList>
    </citation>
    <scope>NUCLEOTIDE SEQUENCE</scope>
</reference>
<gene>
    <name evidence="5" type="primary">cytR_3</name>
    <name evidence="5" type="ORF">GALL_177600</name>
</gene>
<organism evidence="5">
    <name type="scientific">mine drainage metagenome</name>
    <dbReference type="NCBI Taxonomy" id="410659"/>
    <lineage>
        <taxon>unclassified sequences</taxon>
        <taxon>metagenomes</taxon>
        <taxon>ecological metagenomes</taxon>
    </lineage>
</organism>
<dbReference type="Gene3D" id="1.10.260.40">
    <property type="entry name" value="lambda repressor-like DNA-binding domains"/>
    <property type="match status" value="1"/>
</dbReference>
<dbReference type="GO" id="GO:0003700">
    <property type="term" value="F:DNA-binding transcription factor activity"/>
    <property type="evidence" value="ECO:0007669"/>
    <property type="project" value="TreeGrafter"/>
</dbReference>
<protein>
    <submittedName>
        <fullName evidence="5">HTH-type transcriptional repressor CytR</fullName>
    </submittedName>
</protein>
<dbReference type="SUPFAM" id="SSF47413">
    <property type="entry name" value="lambda repressor-like DNA-binding domains"/>
    <property type="match status" value="1"/>
</dbReference>
<dbReference type="PROSITE" id="PS50932">
    <property type="entry name" value="HTH_LACI_2"/>
    <property type="match status" value="1"/>
</dbReference>
<dbReference type="InterPro" id="IPR010982">
    <property type="entry name" value="Lambda_DNA-bd_dom_sf"/>
</dbReference>
<dbReference type="AlphaFoldDB" id="A0A1J5RWQ2"/>
<accession>A0A1J5RWQ2</accession>
<dbReference type="InterPro" id="IPR000843">
    <property type="entry name" value="HTH_LacI"/>
</dbReference>
<evidence type="ECO:0000256" key="2">
    <source>
        <dbReference type="ARBA" id="ARBA00023125"/>
    </source>
</evidence>
<name>A0A1J5RWQ2_9ZZZZ</name>
<dbReference type="CDD" id="cd06267">
    <property type="entry name" value="PBP1_LacI_sugar_binding-like"/>
    <property type="match status" value="1"/>
</dbReference>
<dbReference type="InterPro" id="IPR046335">
    <property type="entry name" value="LacI/GalR-like_sensor"/>
</dbReference>
<comment type="caution">
    <text evidence="5">The sequence shown here is derived from an EMBL/GenBank/DDBJ whole genome shotgun (WGS) entry which is preliminary data.</text>
</comment>
<keyword evidence="1" id="KW-0805">Transcription regulation</keyword>
<dbReference type="SMART" id="SM00354">
    <property type="entry name" value="HTH_LACI"/>
    <property type="match status" value="1"/>
</dbReference>
<dbReference type="CDD" id="cd01392">
    <property type="entry name" value="HTH_LacI"/>
    <property type="match status" value="1"/>
</dbReference>
<dbReference type="InterPro" id="IPR028082">
    <property type="entry name" value="Peripla_BP_I"/>
</dbReference>
<evidence type="ECO:0000256" key="1">
    <source>
        <dbReference type="ARBA" id="ARBA00023015"/>
    </source>
</evidence>
<dbReference type="PANTHER" id="PTHR30146">
    <property type="entry name" value="LACI-RELATED TRANSCRIPTIONAL REPRESSOR"/>
    <property type="match status" value="1"/>
</dbReference>
<proteinExistence type="predicted"/>
<feature type="domain" description="HTH lacI-type" evidence="4">
    <location>
        <begin position="6"/>
        <end position="60"/>
    </location>
</feature>
<dbReference type="PANTHER" id="PTHR30146:SF109">
    <property type="entry name" value="HTH-TYPE TRANSCRIPTIONAL REGULATOR GALS"/>
    <property type="match status" value="1"/>
</dbReference>
<evidence type="ECO:0000256" key="3">
    <source>
        <dbReference type="ARBA" id="ARBA00023163"/>
    </source>
</evidence>
<dbReference type="GO" id="GO:0000976">
    <property type="term" value="F:transcription cis-regulatory region binding"/>
    <property type="evidence" value="ECO:0007669"/>
    <property type="project" value="TreeGrafter"/>
</dbReference>